<dbReference type="GeneID" id="56033649"/>
<feature type="transmembrane region" description="Helical" evidence="1">
    <location>
        <begin position="323"/>
        <end position="341"/>
    </location>
</feature>
<evidence type="ECO:0000313" key="3">
    <source>
        <dbReference type="Proteomes" id="UP000509241"/>
    </source>
</evidence>
<feature type="transmembrane region" description="Helical" evidence="1">
    <location>
        <begin position="347"/>
        <end position="368"/>
    </location>
</feature>
<feature type="transmembrane region" description="Helical" evidence="1">
    <location>
        <begin position="67"/>
        <end position="88"/>
    </location>
</feature>
<feature type="transmembrane region" description="Helical" evidence="1">
    <location>
        <begin position="191"/>
        <end position="209"/>
    </location>
</feature>
<evidence type="ECO:0000313" key="2">
    <source>
        <dbReference type="EMBL" id="QLG49186.1"/>
    </source>
</evidence>
<feature type="transmembrane region" description="Helical" evidence="1">
    <location>
        <begin position="155"/>
        <end position="179"/>
    </location>
</feature>
<protein>
    <recommendedName>
        <fullName evidence="4">ABC-2 type transport system permease protein</fullName>
    </recommendedName>
</protein>
<dbReference type="RefSeq" id="WP_179260921.1">
    <property type="nucleotide sequence ID" value="NZ_CP058601.1"/>
</dbReference>
<keyword evidence="1" id="KW-0812">Transmembrane</keyword>
<dbReference type="AlphaFoldDB" id="A0A7D5GTB9"/>
<name>A0A7D5GTB9_9EURY</name>
<reference evidence="2 3" key="1">
    <citation type="submission" date="2020-07" db="EMBL/GenBank/DDBJ databases">
        <authorList>
            <person name="Cui H."/>
        </authorList>
    </citation>
    <scope>NUCLEOTIDE SEQUENCE [LARGE SCALE GENOMIC DNA]</scope>
    <source>
        <strain evidence="2 3">YPL8</strain>
    </source>
</reference>
<dbReference type="EMBL" id="CP058601">
    <property type="protein sequence ID" value="QLG49186.1"/>
    <property type="molecule type" value="Genomic_DNA"/>
</dbReference>
<dbReference type="KEGG" id="haly:HYG82_10120"/>
<proteinExistence type="predicted"/>
<feature type="transmembrane region" description="Helical" evidence="1">
    <location>
        <begin position="522"/>
        <end position="542"/>
    </location>
</feature>
<feature type="transmembrane region" description="Helical" evidence="1">
    <location>
        <begin position="426"/>
        <end position="450"/>
    </location>
</feature>
<dbReference type="Proteomes" id="UP000509241">
    <property type="component" value="Chromosome"/>
</dbReference>
<evidence type="ECO:0008006" key="4">
    <source>
        <dbReference type="Google" id="ProtNLM"/>
    </source>
</evidence>
<feature type="transmembrane region" description="Helical" evidence="1">
    <location>
        <begin position="244"/>
        <end position="265"/>
    </location>
</feature>
<keyword evidence="1" id="KW-1133">Transmembrane helix</keyword>
<sequence length="552" mass="57792">MRYASVSIARTELRRTVRAITGNRMKLVMMAVLALFLLGPVTAVGLFFLPELGAQAAAGIDADTADIVSNVITGGTAVVWLVIVFMTIMRTVTAVADVDEPSFLLVSTPVRNTVLGIIACESALYAVVLLPFTLLYAAAFAFGAGTVLPVLVTPVLISLIVVTAVPVGFAIGVWVRHLITVYEPIAQYRTLLFTAFWLVYFGAIATGQLDRVLQTLFTVLQSSPLGWPGHVLLFGIPGLVPSPLGLGGAIGGSAIVVGFAVTVAVPSARIHWFADPARPDDDEIEEETSSDRLARILSSTVSRPVRGVAVTAIRRTKRAPIRLAYAGYPLFGALGFGQVVIETRTVPSFVAVLFCLYVVWAAGVLFTLNPLGDLGPALPAVLTSTLTGRQAIRGRMLAGSLIGVPLALVVSVAFGVVSPLSLEHTAVLAVGTTAGAVATPALATGIGSTFPRFGSVKLTNNREAVMPSKTAFLVYTLAIALPTGAAVVLYLEAPELIAGLISGLAALTPLSEITVSARAITIGAWAVLIGGLIAPVVSYRYAIEGFDWYTLE</sequence>
<organism evidence="2 3">
    <name type="scientific">Natrinema halophilum</name>
    <dbReference type="NCBI Taxonomy" id="1699371"/>
    <lineage>
        <taxon>Archaea</taxon>
        <taxon>Methanobacteriati</taxon>
        <taxon>Methanobacteriota</taxon>
        <taxon>Stenosarchaea group</taxon>
        <taxon>Halobacteria</taxon>
        <taxon>Halobacteriales</taxon>
        <taxon>Natrialbaceae</taxon>
        <taxon>Natrinema</taxon>
    </lineage>
</organism>
<feature type="transmembrane region" description="Helical" evidence="1">
    <location>
        <begin position="396"/>
        <end position="420"/>
    </location>
</feature>
<keyword evidence="3" id="KW-1185">Reference proteome</keyword>
<gene>
    <name evidence="2" type="ORF">HYG82_10120</name>
</gene>
<keyword evidence="1" id="KW-0472">Membrane</keyword>
<evidence type="ECO:0000256" key="1">
    <source>
        <dbReference type="SAM" id="Phobius"/>
    </source>
</evidence>
<dbReference type="OrthoDB" id="293659at2157"/>
<feature type="transmembrane region" description="Helical" evidence="1">
    <location>
        <begin position="471"/>
        <end position="491"/>
    </location>
</feature>
<feature type="transmembrane region" description="Helical" evidence="1">
    <location>
        <begin position="123"/>
        <end position="143"/>
    </location>
</feature>
<accession>A0A7D5GTB9</accession>